<keyword evidence="3" id="KW-1003">Cell membrane</keyword>
<accession>A0A0P6YGY9</accession>
<evidence type="ECO:0000256" key="9">
    <source>
        <dbReference type="SAM" id="Phobius"/>
    </source>
</evidence>
<evidence type="ECO:0000256" key="6">
    <source>
        <dbReference type="ARBA" id="ARBA00022840"/>
    </source>
</evidence>
<evidence type="ECO:0000256" key="8">
    <source>
        <dbReference type="ARBA" id="ARBA00023136"/>
    </source>
</evidence>
<sequence>MKHYLWDIRPYFRQVAGELVIGSICGILMNTMIVLPAVLLGHAIDVTLAFDKGQASLNDVTWAALAFLGGTLATQVPRLGKRWWLMTANARIRANLRADAMRGVLAWPMERLHATSIGELMARIVADVEVLGVGIREFTIEMWDTVLYSISFIVTMFIYDPGLSLLALLPVPFAMLLAQATGRWVRTRTTAAREANANLTTILQEQLAGIRVLKLFGRKDASAKKVEQKSNNLVEANLSVVRLREGLKPIYSTLMVAGIILVVAMGSQRVIAGAMTVGAFVAYIQLFLQFTGRGYRIPQLFNSVQSGGAAYKRLKPLLAPARGVANEPHNASFQPDRINGLDEPLPPSPAIEHQPLAVSLEDVTFRYPGAPQLALKGVSLNIPAGAFVAITGPVGCGKSALLRAVLGLYPLEHGQIRIKGQNLNEIPSEVRTAQIGYLPQDPFLFSGSIRENIAFGQDEQSEESRILQAVRTATLEEDLLTFPAGLDTQIGELGTRVSGGQRQRIALARSLAATPTIPGLLVLDDPFSAVDLDTEAMLIESLRQTYGPDAPKGLQATVLLSSHRLAAFPHADRIIVLDQGRILESGSHAELMDAGGLYARIFKAQALVSLTNGRTGGKYA</sequence>
<dbReference type="FunFam" id="3.40.50.300:FF:000854">
    <property type="entry name" value="Multidrug ABC transporter ATP-binding protein"/>
    <property type="match status" value="1"/>
</dbReference>
<dbReference type="Proteomes" id="UP000050501">
    <property type="component" value="Unassembled WGS sequence"/>
</dbReference>
<comment type="caution">
    <text evidence="12">The sequence shown here is derived from an EMBL/GenBank/DDBJ whole genome shotgun (WGS) entry which is preliminary data.</text>
</comment>
<dbReference type="GO" id="GO:0015421">
    <property type="term" value="F:ABC-type oligopeptide transporter activity"/>
    <property type="evidence" value="ECO:0007669"/>
    <property type="project" value="TreeGrafter"/>
</dbReference>
<keyword evidence="5" id="KW-0547">Nucleotide-binding</keyword>
<keyword evidence="2" id="KW-0813">Transport</keyword>
<dbReference type="GO" id="GO:0005524">
    <property type="term" value="F:ATP binding"/>
    <property type="evidence" value="ECO:0007669"/>
    <property type="project" value="UniProtKB-KW"/>
</dbReference>
<feature type="transmembrane region" description="Helical" evidence="9">
    <location>
        <begin position="142"/>
        <end position="159"/>
    </location>
</feature>
<evidence type="ECO:0000256" key="2">
    <source>
        <dbReference type="ARBA" id="ARBA00022448"/>
    </source>
</evidence>
<dbReference type="PANTHER" id="PTHR43394:SF1">
    <property type="entry name" value="ATP-BINDING CASSETTE SUB-FAMILY B MEMBER 10, MITOCHONDRIAL"/>
    <property type="match status" value="1"/>
</dbReference>
<feature type="domain" description="ABC transporter" evidence="10">
    <location>
        <begin position="358"/>
        <end position="604"/>
    </location>
</feature>
<feature type="transmembrane region" description="Helical" evidence="9">
    <location>
        <begin position="20"/>
        <end position="40"/>
    </location>
</feature>
<feature type="transmembrane region" description="Helical" evidence="9">
    <location>
        <begin position="270"/>
        <end position="288"/>
    </location>
</feature>
<feature type="transmembrane region" description="Helical" evidence="9">
    <location>
        <begin position="60"/>
        <end position="76"/>
    </location>
</feature>
<dbReference type="PROSITE" id="PS50929">
    <property type="entry name" value="ABC_TM1F"/>
    <property type="match status" value="1"/>
</dbReference>
<keyword evidence="13" id="KW-1185">Reference proteome</keyword>
<evidence type="ECO:0000256" key="3">
    <source>
        <dbReference type="ARBA" id="ARBA00022475"/>
    </source>
</evidence>
<dbReference type="Pfam" id="PF00005">
    <property type="entry name" value="ABC_tran"/>
    <property type="match status" value="1"/>
</dbReference>
<dbReference type="AlphaFoldDB" id="A0A0P6YGY9"/>
<gene>
    <name evidence="12" type="ORF">ADN01_03605</name>
</gene>
<dbReference type="PROSITE" id="PS00211">
    <property type="entry name" value="ABC_TRANSPORTER_1"/>
    <property type="match status" value="1"/>
</dbReference>
<dbReference type="Pfam" id="PF00664">
    <property type="entry name" value="ABC_membrane"/>
    <property type="match status" value="1"/>
</dbReference>
<evidence type="ECO:0000256" key="7">
    <source>
        <dbReference type="ARBA" id="ARBA00022989"/>
    </source>
</evidence>
<evidence type="ECO:0000259" key="11">
    <source>
        <dbReference type="PROSITE" id="PS50929"/>
    </source>
</evidence>
<dbReference type="InterPro" id="IPR017871">
    <property type="entry name" value="ABC_transporter-like_CS"/>
</dbReference>
<feature type="transmembrane region" description="Helical" evidence="9">
    <location>
        <begin position="246"/>
        <end position="264"/>
    </location>
</feature>
<protein>
    <submittedName>
        <fullName evidence="12">Xenobiotic ABC transporter ATPase</fullName>
    </submittedName>
</protein>
<dbReference type="InterPro" id="IPR027417">
    <property type="entry name" value="P-loop_NTPase"/>
</dbReference>
<dbReference type="PROSITE" id="PS50893">
    <property type="entry name" value="ABC_TRANSPORTER_2"/>
    <property type="match status" value="1"/>
</dbReference>
<dbReference type="OrthoDB" id="9769115at2"/>
<dbReference type="InterPro" id="IPR003593">
    <property type="entry name" value="AAA+_ATPase"/>
</dbReference>
<dbReference type="Gene3D" id="1.20.1560.10">
    <property type="entry name" value="ABC transporter type 1, transmembrane domain"/>
    <property type="match status" value="1"/>
</dbReference>
<dbReference type="SMART" id="SM00382">
    <property type="entry name" value="AAA"/>
    <property type="match status" value="1"/>
</dbReference>
<evidence type="ECO:0000313" key="13">
    <source>
        <dbReference type="Proteomes" id="UP000050501"/>
    </source>
</evidence>
<dbReference type="InterPro" id="IPR011527">
    <property type="entry name" value="ABC1_TM_dom"/>
</dbReference>
<reference evidence="12 13" key="1">
    <citation type="submission" date="2015-07" db="EMBL/GenBank/DDBJ databases">
        <title>Genome sequence of Levilinea saccharolytica DSM 16555.</title>
        <authorList>
            <person name="Hemp J."/>
            <person name="Ward L.M."/>
            <person name="Pace L.A."/>
            <person name="Fischer W.W."/>
        </authorList>
    </citation>
    <scope>NUCLEOTIDE SEQUENCE [LARGE SCALE GENOMIC DNA]</scope>
    <source>
        <strain evidence="12 13">KIBI-1</strain>
    </source>
</reference>
<keyword evidence="4 9" id="KW-0812">Transmembrane</keyword>
<dbReference type="GO" id="GO:0005886">
    <property type="term" value="C:plasma membrane"/>
    <property type="evidence" value="ECO:0007669"/>
    <property type="project" value="UniProtKB-SubCell"/>
</dbReference>
<keyword evidence="7 9" id="KW-1133">Transmembrane helix</keyword>
<dbReference type="PANTHER" id="PTHR43394">
    <property type="entry name" value="ATP-DEPENDENT PERMEASE MDL1, MITOCHONDRIAL"/>
    <property type="match status" value="1"/>
</dbReference>
<name>A0A0P6YGY9_9CHLR</name>
<dbReference type="STRING" id="229921.ADN01_03605"/>
<evidence type="ECO:0000259" key="10">
    <source>
        <dbReference type="PROSITE" id="PS50893"/>
    </source>
</evidence>
<evidence type="ECO:0000256" key="1">
    <source>
        <dbReference type="ARBA" id="ARBA00004651"/>
    </source>
</evidence>
<dbReference type="SUPFAM" id="SSF90123">
    <property type="entry name" value="ABC transporter transmembrane region"/>
    <property type="match status" value="1"/>
</dbReference>
<dbReference type="Gene3D" id="3.40.50.300">
    <property type="entry name" value="P-loop containing nucleotide triphosphate hydrolases"/>
    <property type="match status" value="1"/>
</dbReference>
<evidence type="ECO:0000313" key="12">
    <source>
        <dbReference type="EMBL" id="KPL88747.1"/>
    </source>
</evidence>
<dbReference type="InterPro" id="IPR039421">
    <property type="entry name" value="Type_1_exporter"/>
</dbReference>
<dbReference type="EMBL" id="LGCM01000015">
    <property type="protein sequence ID" value="KPL88747.1"/>
    <property type="molecule type" value="Genomic_DNA"/>
</dbReference>
<evidence type="ECO:0000256" key="4">
    <source>
        <dbReference type="ARBA" id="ARBA00022692"/>
    </source>
</evidence>
<keyword evidence="6" id="KW-0067">ATP-binding</keyword>
<evidence type="ECO:0000256" key="5">
    <source>
        <dbReference type="ARBA" id="ARBA00022741"/>
    </source>
</evidence>
<organism evidence="12 13">
    <name type="scientific">Levilinea saccharolytica</name>
    <dbReference type="NCBI Taxonomy" id="229921"/>
    <lineage>
        <taxon>Bacteria</taxon>
        <taxon>Bacillati</taxon>
        <taxon>Chloroflexota</taxon>
        <taxon>Anaerolineae</taxon>
        <taxon>Anaerolineales</taxon>
        <taxon>Anaerolineaceae</taxon>
        <taxon>Levilinea</taxon>
    </lineage>
</organism>
<dbReference type="SUPFAM" id="SSF52540">
    <property type="entry name" value="P-loop containing nucleoside triphosphate hydrolases"/>
    <property type="match status" value="1"/>
</dbReference>
<dbReference type="PATRIC" id="fig|229921.5.peg.2842"/>
<dbReference type="InterPro" id="IPR003439">
    <property type="entry name" value="ABC_transporter-like_ATP-bd"/>
</dbReference>
<comment type="subcellular location">
    <subcellularLocation>
        <location evidence="1">Cell membrane</location>
        <topology evidence="1">Multi-pass membrane protein</topology>
    </subcellularLocation>
</comment>
<proteinExistence type="predicted"/>
<dbReference type="GO" id="GO:0016887">
    <property type="term" value="F:ATP hydrolysis activity"/>
    <property type="evidence" value="ECO:0007669"/>
    <property type="project" value="InterPro"/>
</dbReference>
<dbReference type="InterPro" id="IPR036640">
    <property type="entry name" value="ABC1_TM_sf"/>
</dbReference>
<dbReference type="RefSeq" id="WP_062419226.1">
    <property type="nucleotide sequence ID" value="NZ_DF967974.1"/>
</dbReference>
<feature type="domain" description="ABC transmembrane type-1" evidence="11">
    <location>
        <begin position="20"/>
        <end position="306"/>
    </location>
</feature>
<keyword evidence="8 9" id="KW-0472">Membrane</keyword>